<keyword evidence="3" id="KW-1185">Reference proteome</keyword>
<feature type="compositionally biased region" description="Polar residues" evidence="1">
    <location>
        <begin position="602"/>
        <end position="621"/>
    </location>
</feature>
<feature type="compositionally biased region" description="Low complexity" evidence="1">
    <location>
        <begin position="703"/>
        <end position="718"/>
    </location>
</feature>
<feature type="compositionally biased region" description="Polar residues" evidence="1">
    <location>
        <begin position="356"/>
        <end position="368"/>
    </location>
</feature>
<feature type="region of interest" description="Disordered" evidence="1">
    <location>
        <begin position="786"/>
        <end position="924"/>
    </location>
</feature>
<reference evidence="2" key="1">
    <citation type="journal article" date="2020" name="Stud. Mycol.">
        <title>101 Dothideomycetes genomes: a test case for predicting lifestyles and emergence of pathogens.</title>
        <authorList>
            <person name="Haridas S."/>
            <person name="Albert R."/>
            <person name="Binder M."/>
            <person name="Bloem J."/>
            <person name="Labutti K."/>
            <person name="Salamov A."/>
            <person name="Andreopoulos B."/>
            <person name="Baker S."/>
            <person name="Barry K."/>
            <person name="Bills G."/>
            <person name="Bluhm B."/>
            <person name="Cannon C."/>
            <person name="Castanera R."/>
            <person name="Culley D."/>
            <person name="Daum C."/>
            <person name="Ezra D."/>
            <person name="Gonzalez J."/>
            <person name="Henrissat B."/>
            <person name="Kuo A."/>
            <person name="Liang C."/>
            <person name="Lipzen A."/>
            <person name="Lutzoni F."/>
            <person name="Magnuson J."/>
            <person name="Mondo S."/>
            <person name="Nolan M."/>
            <person name="Ohm R."/>
            <person name="Pangilinan J."/>
            <person name="Park H.-J."/>
            <person name="Ramirez L."/>
            <person name="Alfaro M."/>
            <person name="Sun H."/>
            <person name="Tritt A."/>
            <person name="Yoshinaga Y."/>
            <person name="Zwiers L.-H."/>
            <person name="Turgeon B."/>
            <person name="Goodwin S."/>
            <person name="Spatafora J."/>
            <person name="Crous P."/>
            <person name="Grigoriev I."/>
        </authorList>
    </citation>
    <scope>NUCLEOTIDE SEQUENCE</scope>
    <source>
        <strain evidence="2">CBS 113389</strain>
    </source>
</reference>
<evidence type="ECO:0000256" key="1">
    <source>
        <dbReference type="SAM" id="MobiDB-lite"/>
    </source>
</evidence>
<feature type="compositionally biased region" description="Polar residues" evidence="1">
    <location>
        <begin position="636"/>
        <end position="661"/>
    </location>
</feature>
<organism evidence="2 3">
    <name type="scientific">Neohortaea acidophila</name>
    <dbReference type="NCBI Taxonomy" id="245834"/>
    <lineage>
        <taxon>Eukaryota</taxon>
        <taxon>Fungi</taxon>
        <taxon>Dikarya</taxon>
        <taxon>Ascomycota</taxon>
        <taxon>Pezizomycotina</taxon>
        <taxon>Dothideomycetes</taxon>
        <taxon>Dothideomycetidae</taxon>
        <taxon>Mycosphaerellales</taxon>
        <taxon>Teratosphaeriaceae</taxon>
        <taxon>Neohortaea</taxon>
    </lineage>
</organism>
<feature type="compositionally biased region" description="Pro residues" evidence="1">
    <location>
        <begin position="500"/>
        <end position="515"/>
    </location>
</feature>
<name>A0A6A6Q843_9PEZI</name>
<feature type="region of interest" description="Disordered" evidence="1">
    <location>
        <begin position="1117"/>
        <end position="1213"/>
    </location>
</feature>
<feature type="compositionally biased region" description="Low complexity" evidence="1">
    <location>
        <begin position="431"/>
        <end position="443"/>
    </location>
</feature>
<feature type="compositionally biased region" description="Polar residues" evidence="1">
    <location>
        <begin position="804"/>
        <end position="819"/>
    </location>
</feature>
<feature type="region of interest" description="Disordered" evidence="1">
    <location>
        <begin position="94"/>
        <end position="163"/>
    </location>
</feature>
<dbReference type="RefSeq" id="XP_033594788.1">
    <property type="nucleotide sequence ID" value="XM_033732507.1"/>
</dbReference>
<feature type="compositionally biased region" description="Polar residues" evidence="1">
    <location>
        <begin position="528"/>
        <end position="557"/>
    </location>
</feature>
<dbReference type="Proteomes" id="UP000799767">
    <property type="component" value="Unassembled WGS sequence"/>
</dbReference>
<feature type="compositionally biased region" description="Basic and acidic residues" evidence="1">
    <location>
        <begin position="421"/>
        <end position="430"/>
    </location>
</feature>
<protein>
    <submittedName>
        <fullName evidence="2">Uncharacterized protein</fullName>
    </submittedName>
</protein>
<dbReference type="AlphaFoldDB" id="A0A6A6Q843"/>
<feature type="compositionally biased region" description="Basic and acidic residues" evidence="1">
    <location>
        <begin position="57"/>
        <end position="69"/>
    </location>
</feature>
<feature type="compositionally biased region" description="Basic and acidic residues" evidence="1">
    <location>
        <begin position="230"/>
        <end position="246"/>
    </location>
</feature>
<gene>
    <name evidence="2" type="ORF">BDY17DRAFT_290442</name>
</gene>
<feature type="compositionally biased region" description="Polar residues" evidence="1">
    <location>
        <begin position="1122"/>
        <end position="1134"/>
    </location>
</feature>
<dbReference type="EMBL" id="MU001631">
    <property type="protein sequence ID" value="KAF2488219.1"/>
    <property type="molecule type" value="Genomic_DNA"/>
</dbReference>
<evidence type="ECO:0000313" key="3">
    <source>
        <dbReference type="Proteomes" id="UP000799767"/>
    </source>
</evidence>
<proteinExistence type="predicted"/>
<feature type="region of interest" description="Disordered" evidence="1">
    <location>
        <begin position="178"/>
        <end position="720"/>
    </location>
</feature>
<feature type="compositionally biased region" description="Polar residues" evidence="1">
    <location>
        <begin position="566"/>
        <end position="592"/>
    </location>
</feature>
<evidence type="ECO:0000313" key="2">
    <source>
        <dbReference type="EMBL" id="KAF2488219.1"/>
    </source>
</evidence>
<sequence length="1213" mass="128900">MSLRDVQKTRSAADTTSGPDASKVWNKNQPVAPPPPKQFTDEELKQQYGIHLATRLQSDEDGKQSKWADIDDDEEDWAPEPVVWMDGTKSTLMANEAAAAAAAAPPPPEQQSTPAPPTKPAEPVRPTLVMRRPAEPGSTKTVLKPGANLAATQSQQGEAGATASANKVLVGASKNLGALPAKSPWAPLPPVEKVSPINPPVQQRQAPLPFASQDARSYEPAQHAPPAREIAADTFDRFARDGETGPRELFNSANGKYEPVQEGRRGSMKPDRKHSLLQRHSGSGPAEPSAAFQTRSNVQSESRRRGSSFSQGSLPPAIRRMSKASETSPALSSAIIEHETRASPKVAKGEPAQPVFAQQSAWQQQMPTKPTVEMEDPVAVQERVMREKREEAKRRREDEAREEAERKERLKAKLASLEGAGKSRKERDAEAAAAAAASAATTATPPPPASKETAQLAAQTVAAEPPPPAKPSDTTTTALDPSVNEAAPPKEPSPQESLPAPIPPPPSAAGLPPRPISNTAPTARHPTNPAQSPKASSRVPFQQTSAAFGQTSPSYTSPRDRKPQSFERSPLSNNNAFSPWPTTALSSGSGSVWGTAGIGNGTFESSNVFAPMSNSQHSSTLPLPPGMNRAPGSNRIPPQSLGTESRSPSGPQQSLLESNMTFAPPGLEARPDAFANQARVNGTSPAPGLGRQTHLPGPIAPPSRAAQQQTQQQSTQRQGALAAWNNAAQMLPYQYKADADSAERKALESSTVAPRNDTFKETFKQTIVDPNRLGGPRRYEKIEYTVHDAQGSRSVPSLSPAPPNAQTQPMISPSASSAHQLAGENTVRLPDASSQLPQAPLSARAPHLRKQYAAQAAAEEATSPLPPSAQSKEESPPPPETASHPVHGGDIGHPLVKMPPPQPTVRLPPAASPSTLPQQMQAMPPPRPVNSFGVPGTARPLVMQEAWQARFNGLFNRTHVHTEIPPSPPKTPPKMQGPALAVASSSRTAMDEAPRSSSATVSLPQAKIAMHQQGYPASILADATSKPMIEQMFGEELSFGSSPKVRVPKQTAYAIASEGLPAHTMLAKLPNAKLPTSIEARSVAEVNLRDIHPKRHDGYFIHLPLLKLVRKFAQQQQQQRQLSGSRKTSANHSSYQERRASGKFKGKGDEGTAATGESRKSSFQKTTTSTPNSGSPAPGTPSTPTHGRRTSWAKPSKGGRGGSGRGSTPIKAN</sequence>
<feature type="compositionally biased region" description="Low complexity" evidence="1">
    <location>
        <begin position="1166"/>
        <end position="1185"/>
    </location>
</feature>
<feature type="compositionally biased region" description="Basic and acidic residues" evidence="1">
    <location>
        <begin position="259"/>
        <end position="274"/>
    </location>
</feature>
<dbReference type="GeneID" id="54473509"/>
<feature type="compositionally biased region" description="Polar residues" evidence="1">
    <location>
        <begin position="9"/>
        <end position="29"/>
    </location>
</feature>
<feature type="compositionally biased region" description="Pro residues" evidence="1">
    <location>
        <begin position="104"/>
        <end position="120"/>
    </location>
</feature>
<feature type="compositionally biased region" description="Basic and acidic residues" evidence="1">
    <location>
        <begin position="383"/>
        <end position="408"/>
    </location>
</feature>
<feature type="region of interest" description="Disordered" evidence="1">
    <location>
        <begin position="1"/>
        <end position="78"/>
    </location>
</feature>
<dbReference type="OrthoDB" id="5416983at2759"/>
<feature type="compositionally biased region" description="Basic and acidic residues" evidence="1">
    <location>
        <begin position="1135"/>
        <end position="1150"/>
    </location>
</feature>
<accession>A0A6A6Q843</accession>